<dbReference type="OrthoDB" id="9805171at2"/>
<dbReference type="AlphaFoldDB" id="A0A4S5E299"/>
<dbReference type="PANTHER" id="PTHR43464:SF19">
    <property type="entry name" value="UBIQUINONE BIOSYNTHESIS O-METHYLTRANSFERASE, MITOCHONDRIAL"/>
    <property type="match status" value="1"/>
</dbReference>
<keyword evidence="1 5" id="KW-0489">Methyltransferase</keyword>
<name>A0A4S5E299_9MICC</name>
<evidence type="ECO:0000256" key="1">
    <source>
        <dbReference type="ARBA" id="ARBA00022603"/>
    </source>
</evidence>
<dbReference type="GO" id="GO:0032259">
    <property type="term" value="P:methylation"/>
    <property type="evidence" value="ECO:0007669"/>
    <property type="project" value="UniProtKB-KW"/>
</dbReference>
<evidence type="ECO:0000313" key="5">
    <source>
        <dbReference type="EMBL" id="THJ65477.1"/>
    </source>
</evidence>
<gene>
    <name evidence="5" type="ORF">E8P82_12045</name>
</gene>
<dbReference type="PANTHER" id="PTHR43464">
    <property type="entry name" value="METHYLTRANSFERASE"/>
    <property type="match status" value="1"/>
</dbReference>
<dbReference type="EMBL" id="SSWH01000011">
    <property type="protein sequence ID" value="THJ65477.1"/>
    <property type="molecule type" value="Genomic_DNA"/>
</dbReference>
<dbReference type="Gene3D" id="3.40.50.150">
    <property type="entry name" value="Vaccinia Virus protein VP39"/>
    <property type="match status" value="1"/>
</dbReference>
<dbReference type="Proteomes" id="UP000305233">
    <property type="component" value="Unassembled WGS sequence"/>
</dbReference>
<dbReference type="InterPro" id="IPR041698">
    <property type="entry name" value="Methyltransf_25"/>
</dbReference>
<proteinExistence type="predicted"/>
<reference evidence="5 6" key="1">
    <citation type="submission" date="2019-04" db="EMBL/GenBank/DDBJ databases">
        <authorList>
            <person name="Liu Q."/>
            <person name="Xin Y.-H."/>
        </authorList>
    </citation>
    <scope>NUCLEOTIDE SEQUENCE [LARGE SCALE GENOMIC DNA]</scope>
    <source>
        <strain evidence="5 6">AM23</strain>
    </source>
</reference>
<dbReference type="CDD" id="cd02440">
    <property type="entry name" value="AdoMet_MTases"/>
    <property type="match status" value="1"/>
</dbReference>
<evidence type="ECO:0000256" key="3">
    <source>
        <dbReference type="ARBA" id="ARBA00022691"/>
    </source>
</evidence>
<evidence type="ECO:0000313" key="6">
    <source>
        <dbReference type="Proteomes" id="UP000305233"/>
    </source>
</evidence>
<evidence type="ECO:0000256" key="2">
    <source>
        <dbReference type="ARBA" id="ARBA00022679"/>
    </source>
</evidence>
<keyword evidence="6" id="KW-1185">Reference proteome</keyword>
<sequence length="251" mass="27341">MLRSATLGSMSENHSSDLYDAVNSWGPIGDFFLELLTMTPGARVLDLGCGTGRITLAAAEAGCQVMGVDPNPTSLRAARAKPGADRVRWVDGTSRMIPPDARFDAAIMSSNVAQEMLDDAELARTFSDIASHLAPGGRLAFDSRDPEARGWEAWTKERSHRIVNLPEGEEEHWYRTTHVDEEAGVVDFCAHDITPDGHEQVECQPLRFRSEGHLRLMLEDAGLEVENIFGGYQGEPAGHGTGALVVIAFRP</sequence>
<dbReference type="InterPro" id="IPR029063">
    <property type="entry name" value="SAM-dependent_MTases_sf"/>
</dbReference>
<accession>A0A4S5E299</accession>
<evidence type="ECO:0000259" key="4">
    <source>
        <dbReference type="Pfam" id="PF13649"/>
    </source>
</evidence>
<keyword evidence="3" id="KW-0949">S-adenosyl-L-methionine</keyword>
<dbReference type="GO" id="GO:0008168">
    <property type="term" value="F:methyltransferase activity"/>
    <property type="evidence" value="ECO:0007669"/>
    <property type="project" value="UniProtKB-KW"/>
</dbReference>
<protein>
    <submittedName>
        <fullName evidence="5">Class I SAM-dependent methyltransferase</fullName>
    </submittedName>
</protein>
<comment type="caution">
    <text evidence="5">The sequence shown here is derived from an EMBL/GenBank/DDBJ whole genome shotgun (WGS) entry which is preliminary data.</text>
</comment>
<keyword evidence="2 5" id="KW-0808">Transferase</keyword>
<dbReference type="Pfam" id="PF13649">
    <property type="entry name" value="Methyltransf_25"/>
    <property type="match status" value="1"/>
</dbReference>
<feature type="domain" description="Methyltransferase" evidence="4">
    <location>
        <begin position="44"/>
        <end position="137"/>
    </location>
</feature>
<dbReference type="SUPFAM" id="SSF53335">
    <property type="entry name" value="S-adenosyl-L-methionine-dependent methyltransferases"/>
    <property type="match status" value="1"/>
</dbReference>
<organism evidence="5 6">
    <name type="scientific">Arthrobacter echini</name>
    <dbReference type="NCBI Taxonomy" id="1529066"/>
    <lineage>
        <taxon>Bacteria</taxon>
        <taxon>Bacillati</taxon>
        <taxon>Actinomycetota</taxon>
        <taxon>Actinomycetes</taxon>
        <taxon>Micrococcales</taxon>
        <taxon>Micrococcaceae</taxon>
        <taxon>Arthrobacter</taxon>
    </lineage>
</organism>